<dbReference type="OrthoDB" id="5545891at2759"/>
<protein>
    <submittedName>
        <fullName evidence="1">Uncharacterized protein</fullName>
    </submittedName>
</protein>
<dbReference type="EMBL" id="KV440974">
    <property type="protein sequence ID" value="OAD78003.1"/>
    <property type="molecule type" value="Genomic_DNA"/>
</dbReference>
<sequence length="139" mass="15473">MCYIAKLGLQLLAKLSDIRFRLSGLTRPMDSMAHDMFRDPTFDDPHAMAFLDCLQKSVSDTASHITQLLSDNVCKEFYLPTTPIVGQPYTESGTLLDTFKALAQTNLTIDTGNATSVQFLTKKGRTTCIEAKLCQRTVF</sequence>
<dbReference type="VEuPathDB" id="FungiDB:PHYBLDRAFT_68494"/>
<evidence type="ECO:0000313" key="1">
    <source>
        <dbReference type="EMBL" id="OAD78003.1"/>
    </source>
</evidence>
<name>A0A162UU26_PHYB8</name>
<dbReference type="GeneID" id="29002870"/>
<dbReference type="InParanoid" id="A0A162UU26"/>
<keyword evidence="2" id="KW-1185">Reference proteome</keyword>
<gene>
    <name evidence="1" type="ORF">PHYBLDRAFT_68494</name>
</gene>
<dbReference type="AlphaFoldDB" id="A0A162UU26"/>
<dbReference type="RefSeq" id="XP_018296043.1">
    <property type="nucleotide sequence ID" value="XM_018441964.1"/>
</dbReference>
<proteinExistence type="predicted"/>
<dbReference type="Proteomes" id="UP000077315">
    <property type="component" value="Unassembled WGS sequence"/>
</dbReference>
<organism evidence="1 2">
    <name type="scientific">Phycomyces blakesleeanus (strain ATCC 8743b / DSM 1359 / FGSC 10004 / NBRC 33097 / NRRL 1555)</name>
    <dbReference type="NCBI Taxonomy" id="763407"/>
    <lineage>
        <taxon>Eukaryota</taxon>
        <taxon>Fungi</taxon>
        <taxon>Fungi incertae sedis</taxon>
        <taxon>Mucoromycota</taxon>
        <taxon>Mucoromycotina</taxon>
        <taxon>Mucoromycetes</taxon>
        <taxon>Mucorales</taxon>
        <taxon>Phycomycetaceae</taxon>
        <taxon>Phycomyces</taxon>
    </lineage>
</organism>
<evidence type="ECO:0000313" key="2">
    <source>
        <dbReference type="Proteomes" id="UP000077315"/>
    </source>
</evidence>
<accession>A0A162UU26</accession>
<reference evidence="2" key="1">
    <citation type="submission" date="2015-06" db="EMBL/GenBank/DDBJ databases">
        <title>Expansion of signal transduction pathways in fungi by whole-genome duplication.</title>
        <authorList>
            <consortium name="DOE Joint Genome Institute"/>
            <person name="Corrochano L.M."/>
            <person name="Kuo A."/>
            <person name="Marcet-Houben M."/>
            <person name="Polaino S."/>
            <person name="Salamov A."/>
            <person name="Villalobos J.M."/>
            <person name="Alvarez M.I."/>
            <person name="Avalos J."/>
            <person name="Benito E.P."/>
            <person name="Benoit I."/>
            <person name="Burger G."/>
            <person name="Camino L.P."/>
            <person name="Canovas D."/>
            <person name="Cerda-Olmedo E."/>
            <person name="Cheng J.-F."/>
            <person name="Dominguez A."/>
            <person name="Elias M."/>
            <person name="Eslava A.P."/>
            <person name="Glaser F."/>
            <person name="Grimwood J."/>
            <person name="Gutierrez G."/>
            <person name="Heitman J."/>
            <person name="Henrissat B."/>
            <person name="Iturriaga E.A."/>
            <person name="Lang B.F."/>
            <person name="Lavin J.L."/>
            <person name="Lee S."/>
            <person name="Li W."/>
            <person name="Lindquist E."/>
            <person name="Lopez-Garcia S."/>
            <person name="Luque E.M."/>
            <person name="Marcos A.T."/>
            <person name="Martin J."/>
            <person name="McCluskey K."/>
            <person name="Medina H.R."/>
            <person name="Miralles-Duran A."/>
            <person name="Miyazaki A."/>
            <person name="Munoz-Torres E."/>
            <person name="Oguiza J.A."/>
            <person name="Ohm R."/>
            <person name="Olmedo M."/>
            <person name="Orejas M."/>
            <person name="Ortiz-Castellanos L."/>
            <person name="Pisabarro A.G."/>
            <person name="Rodriguez-Romero J."/>
            <person name="Ruiz-Herrera J."/>
            <person name="Ruiz-Vazquez R."/>
            <person name="Sanz C."/>
            <person name="Schackwitz W."/>
            <person name="Schmutz J."/>
            <person name="Shahriari M."/>
            <person name="Shelest E."/>
            <person name="Silva-Franco F."/>
            <person name="Soanes D."/>
            <person name="Syed K."/>
            <person name="Tagua V.G."/>
            <person name="Talbot N.J."/>
            <person name="Thon M."/>
            <person name="De vries R.P."/>
            <person name="Wiebenga A."/>
            <person name="Yadav J.S."/>
            <person name="Braun E.L."/>
            <person name="Baker S."/>
            <person name="Garre V."/>
            <person name="Horwitz B."/>
            <person name="Torres-Martinez S."/>
            <person name="Idnurm A."/>
            <person name="Herrera-Estrella A."/>
            <person name="Gabaldon T."/>
            <person name="Grigoriev I.V."/>
        </authorList>
    </citation>
    <scope>NUCLEOTIDE SEQUENCE [LARGE SCALE GENOMIC DNA]</scope>
    <source>
        <strain evidence="2">NRRL 1555(-)</strain>
    </source>
</reference>